<keyword evidence="3" id="KW-1185">Reference proteome</keyword>
<name>A0A0X1T832_PSEAA</name>
<proteinExistence type="predicted"/>
<dbReference type="Proteomes" id="UP000063229">
    <property type="component" value="Chromosome"/>
</dbReference>
<evidence type="ECO:0000313" key="3">
    <source>
        <dbReference type="Proteomes" id="UP000063229"/>
    </source>
</evidence>
<dbReference type="AlphaFoldDB" id="A0A0X1T832"/>
<accession>A0A0X1T832</accession>
<sequence length="175" mass="19229">MWSKRSNNPGRTSINSSGESEIVEMRGGMQLSSNSGPIRQGLYKVYSPKNKDLGDWAAQVGQAWSADQSVPYSKTKSVLSVLRNSNFGESASKASQSYSKEAFENRPQISGAFCSHFIIAAYQAAASRMGIPYSEALKVDAEATSVRTLEHFLKADKHNFEFKGMLNISAEEVLY</sequence>
<organism evidence="2 3">
    <name type="scientific">Pseudomonas agarici</name>
    <dbReference type="NCBI Taxonomy" id="46677"/>
    <lineage>
        <taxon>Bacteria</taxon>
        <taxon>Pseudomonadati</taxon>
        <taxon>Pseudomonadota</taxon>
        <taxon>Gammaproteobacteria</taxon>
        <taxon>Pseudomonadales</taxon>
        <taxon>Pseudomonadaceae</taxon>
        <taxon>Pseudomonas</taxon>
    </lineage>
</organism>
<feature type="region of interest" description="Disordered" evidence="1">
    <location>
        <begin position="1"/>
        <end position="38"/>
    </location>
</feature>
<dbReference type="KEGG" id="pagb:AWM79_11680"/>
<protein>
    <submittedName>
        <fullName evidence="2">Uncharacterized protein</fullName>
    </submittedName>
</protein>
<feature type="compositionally biased region" description="Polar residues" evidence="1">
    <location>
        <begin position="1"/>
        <end position="19"/>
    </location>
</feature>
<gene>
    <name evidence="2" type="ORF">AWM79_11680</name>
</gene>
<reference evidence="2 3" key="1">
    <citation type="submission" date="2016-01" db="EMBL/GenBank/DDBJ databases">
        <authorList>
            <person name="McClelland M."/>
            <person name="Jain A."/>
            <person name="Saraogi P."/>
            <person name="Mendelson R."/>
            <person name="Westerman R."/>
            <person name="SanMiguel P."/>
            <person name="Csonka L."/>
        </authorList>
    </citation>
    <scope>NUCLEOTIDE SEQUENCE [LARGE SCALE GENOMIC DNA]</scope>
    <source>
        <strain evidence="2 3">NCPPB 2472</strain>
    </source>
</reference>
<evidence type="ECO:0000313" key="2">
    <source>
        <dbReference type="EMBL" id="AMB88288.1"/>
    </source>
</evidence>
<dbReference type="EMBL" id="CP014135">
    <property type="protein sequence ID" value="AMB88288.1"/>
    <property type="molecule type" value="Genomic_DNA"/>
</dbReference>
<evidence type="ECO:0000256" key="1">
    <source>
        <dbReference type="SAM" id="MobiDB-lite"/>
    </source>
</evidence>